<reference evidence="2 3" key="1">
    <citation type="submission" date="2020-09" db="EMBL/GenBank/DDBJ databases">
        <title>Sinomicrobium weinanense sp. nov., a halophilic bacteria isolated from saline-alkali soil.</title>
        <authorList>
            <person name="Wu P."/>
            <person name="Ren H."/>
            <person name="Mei Y."/>
            <person name="Liang Y."/>
            <person name="Chen Z."/>
        </authorList>
    </citation>
    <scope>NUCLEOTIDE SEQUENCE [LARGE SCALE GENOMIC DNA]</scope>
    <source>
        <strain evidence="2 3">FJxs</strain>
    </source>
</reference>
<dbReference type="RefSeq" id="WP_187964985.1">
    <property type="nucleotide sequence ID" value="NZ_JACVDC010000016.1"/>
</dbReference>
<keyword evidence="3" id="KW-1185">Reference proteome</keyword>
<organism evidence="2 3">
    <name type="scientific">Sinomicrobium weinanense</name>
    <dbReference type="NCBI Taxonomy" id="2842200"/>
    <lineage>
        <taxon>Bacteria</taxon>
        <taxon>Pseudomonadati</taxon>
        <taxon>Bacteroidota</taxon>
        <taxon>Flavobacteriia</taxon>
        <taxon>Flavobacteriales</taxon>
        <taxon>Flavobacteriaceae</taxon>
        <taxon>Sinomicrobium</taxon>
    </lineage>
</organism>
<dbReference type="InterPro" id="IPR045619">
    <property type="entry name" value="DUF6443"/>
</dbReference>
<gene>
    <name evidence="2" type="ORF">IBL28_07650</name>
</gene>
<dbReference type="NCBIfam" id="TIGR03696">
    <property type="entry name" value="Rhs_assc_core"/>
    <property type="match status" value="1"/>
</dbReference>
<dbReference type="Pfam" id="PF20041">
    <property type="entry name" value="DUF6443"/>
    <property type="match status" value="1"/>
</dbReference>
<protein>
    <recommendedName>
        <fullName evidence="1">DUF6443 domain-containing protein</fullName>
    </recommendedName>
</protein>
<accession>A0A926Q3J4</accession>
<dbReference type="EMBL" id="JACVDC010000016">
    <property type="protein sequence ID" value="MBC9795835.1"/>
    <property type="molecule type" value="Genomic_DNA"/>
</dbReference>
<evidence type="ECO:0000313" key="2">
    <source>
        <dbReference type="EMBL" id="MBC9795835.1"/>
    </source>
</evidence>
<sequence length="1323" mass="148837">MPTIVKSCEETTLTRSTPPGGVTWYWQSSSGGTSTSNSSASIIRTSGTVYYLRARNNSSGCWSAARTINYTINQKQTWYADFDGDGFGDLSDMKESCTPPDNYVKEAGDNCPDVWGEVNGCLDEDYKLIVFSNENYIYTRSYQKGMTSPGGIKKNEDVLESVVYYDGLGRPKQEVSVRQSPRMQDVVHHIGYDGFGRKDKEYLPFVLGRKGNYGTFRNGNIADSTGGYYQSHYAPDFLGMDISEVNAYSQKEFEASPLNRVKKQAAPGKAWKLSSGHEIEFDYGTNTATEVRRYEVDLTVFESNTAITYIPSLVLNTDIDNGDYKAGKLYKTITYDENHSGTGKDYSTEEFKDKQGRVVLKRTYNNAQRHDTYYVYDAYGNLTYVLPPKAEAHSAKPNATKLKELCYQYVYDGRNRLVEKKIPGKAWEYIVYNKLDQPVLTQDSLLRFDDKWLFTKYDAFGRVAYTGVKKYSNGRKALQHAANNKTFTQYEIQEPTATEYAEVPVFYSNKAIPKTMDELHTINYYDTYVGTAGLSVPATIYGKPRATNTKGLATVSKVRVLGTDHWITSITGYDNKGRVIYTASKNPYLNTTDIVEYKLDFTGKVLESKTTHTKGSNEPIVTIDKFEYDHAGRLIRQLQCINGDCGGSTSGEDLVLNSAVTGTTDKVAGKSIRLTPGFHIKATSSVSFSASISPSGELIAENIYDDLGQLKEKKVGNTPGKPLQTVKYTYNVRGWLKEINDVDNLGNSLFGFQINYNTSRSGAVSPLYNGNIAETYWKTKNDNTLRRYAYTYDALNRITSGLFNNAGSTAKNHYTVKDIAYDKNGNITDLTRAGWQNSDSYTDMDVLDYRYNSTNRLSRVIDTGNKSYGFKDGTNTNNDYTYDANGNLTSDANKGITGIAYNHLNLPTKVTVNNPEHTGNIEYIYGADGVKLKKVAVDNGKTTSIEYANGYIYENGSLAFFSHPEGYVTKENNTFKYMYQYKDHLGNIRLSYANMGTTSAPQLEVIEENNYYPFGLKHRGYNPQTSPLGNSVAQRWKFNGIELEESLGLNLYEMEFRNYDATIGRFMNVDPLAEERISLTPYNFTQNNPVLRIDPLGLLDTYGLEKDGNVVWLDATTYYDENGNEVDRLYAIDDDKNIVESSTDQEYATAKVDEESGKSFLSELASDNTGVDYGVTQSISDAFDVFKFAADNSDVEWSVQGYQLDNDAHSYAVLTSHAENYAGNGYHLGLFGGYEIENLLFDIHSHPKTKGASGYKSKGFPFTGDKNRQYNHKEELDKKGLPLPLYYIYHKPSRNMYRYTPTYGDRFIKNIKKSSDFYTGKYK</sequence>
<evidence type="ECO:0000313" key="3">
    <source>
        <dbReference type="Proteomes" id="UP000653730"/>
    </source>
</evidence>
<dbReference type="Gene3D" id="2.180.10.10">
    <property type="entry name" value="RHS repeat-associated core"/>
    <property type="match status" value="2"/>
</dbReference>
<dbReference type="Proteomes" id="UP000653730">
    <property type="component" value="Unassembled WGS sequence"/>
</dbReference>
<proteinExistence type="predicted"/>
<comment type="caution">
    <text evidence="2">The sequence shown here is derived from an EMBL/GenBank/DDBJ whole genome shotgun (WGS) entry which is preliminary data.</text>
</comment>
<dbReference type="InterPro" id="IPR028218">
    <property type="entry name" value="Toxin-JAB1"/>
</dbReference>
<dbReference type="InterPro" id="IPR022385">
    <property type="entry name" value="Rhs_assc_core"/>
</dbReference>
<feature type="domain" description="DUF6443" evidence="1">
    <location>
        <begin position="139"/>
        <end position="284"/>
    </location>
</feature>
<name>A0A926Q3J4_9FLAO</name>
<dbReference type="Pfam" id="PF15659">
    <property type="entry name" value="Toxin-JAB1"/>
    <property type="match status" value="1"/>
</dbReference>
<evidence type="ECO:0000259" key="1">
    <source>
        <dbReference type="Pfam" id="PF20041"/>
    </source>
</evidence>